<dbReference type="RefSeq" id="WP_092263441.1">
    <property type="nucleotide sequence ID" value="NZ_FNZA01000002.1"/>
</dbReference>
<protein>
    <recommendedName>
        <fullName evidence="2">HIT domain-containing protein</fullName>
    </recommendedName>
</protein>
<name>A0A1H6UM06_9DEIO</name>
<dbReference type="STRING" id="856736.SAMN04488058_102189"/>
<evidence type="ECO:0000313" key="3">
    <source>
        <dbReference type="EMBL" id="SEI90747.1"/>
    </source>
</evidence>
<proteinExistence type="predicted"/>
<dbReference type="PROSITE" id="PS51084">
    <property type="entry name" value="HIT_2"/>
    <property type="match status" value="1"/>
</dbReference>
<dbReference type="GO" id="GO:0003824">
    <property type="term" value="F:catalytic activity"/>
    <property type="evidence" value="ECO:0007669"/>
    <property type="project" value="InterPro"/>
</dbReference>
<evidence type="ECO:0000256" key="1">
    <source>
        <dbReference type="PROSITE-ProRule" id="PRU00464"/>
    </source>
</evidence>
<dbReference type="EMBL" id="FNZA01000002">
    <property type="protein sequence ID" value="SEI90747.1"/>
    <property type="molecule type" value="Genomic_DNA"/>
</dbReference>
<organism evidence="3 4">
    <name type="scientific">Deinococcus reticulitermitis</name>
    <dbReference type="NCBI Taxonomy" id="856736"/>
    <lineage>
        <taxon>Bacteria</taxon>
        <taxon>Thermotogati</taxon>
        <taxon>Deinococcota</taxon>
        <taxon>Deinococci</taxon>
        <taxon>Deinococcales</taxon>
        <taxon>Deinococcaceae</taxon>
        <taxon>Deinococcus</taxon>
    </lineage>
</organism>
<dbReference type="Proteomes" id="UP000199223">
    <property type="component" value="Unassembled WGS sequence"/>
</dbReference>
<feature type="short sequence motif" description="Histidine triad motif" evidence="1">
    <location>
        <begin position="39"/>
        <end position="43"/>
    </location>
</feature>
<dbReference type="SUPFAM" id="SSF54197">
    <property type="entry name" value="HIT-like"/>
    <property type="match status" value="1"/>
</dbReference>
<evidence type="ECO:0000313" key="4">
    <source>
        <dbReference type="Proteomes" id="UP000199223"/>
    </source>
</evidence>
<sequence>MRVTVNLDGTLLAKREAEWAHGLARPQKHPLSVEHRSPHVHLHVIPRWTTDAAAGAGVRYFLRAAAHAVRCAPDLSEDPS</sequence>
<accession>A0A1H6UM06</accession>
<reference evidence="4" key="1">
    <citation type="submission" date="2016-10" db="EMBL/GenBank/DDBJ databases">
        <authorList>
            <person name="Varghese N."/>
            <person name="Submissions S."/>
        </authorList>
    </citation>
    <scope>NUCLEOTIDE SEQUENCE [LARGE SCALE GENOMIC DNA]</scope>
    <source>
        <strain evidence="4">CGMCC 1.10218</strain>
    </source>
</reference>
<dbReference type="AlphaFoldDB" id="A0A1H6UM06"/>
<dbReference type="InterPro" id="IPR036265">
    <property type="entry name" value="HIT-like_sf"/>
</dbReference>
<evidence type="ECO:0000259" key="2">
    <source>
        <dbReference type="PROSITE" id="PS51084"/>
    </source>
</evidence>
<gene>
    <name evidence="3" type="ORF">SAMN04488058_102189</name>
</gene>
<keyword evidence="4" id="KW-1185">Reference proteome</keyword>
<dbReference type="OrthoDB" id="9784774at2"/>
<dbReference type="InterPro" id="IPR011146">
    <property type="entry name" value="HIT-like"/>
</dbReference>
<feature type="domain" description="HIT" evidence="2">
    <location>
        <begin position="38"/>
        <end position="54"/>
    </location>
</feature>